<feature type="domain" description="Thioredoxin" evidence="5">
    <location>
        <begin position="68"/>
        <end position="216"/>
    </location>
</feature>
<evidence type="ECO:0000256" key="4">
    <source>
        <dbReference type="SAM" id="Phobius"/>
    </source>
</evidence>
<dbReference type="RefSeq" id="WP_181759769.1">
    <property type="nucleotide sequence ID" value="NZ_BMCR01000006.1"/>
</dbReference>
<protein>
    <submittedName>
        <fullName evidence="6">TlpA family protein disulfide reductase</fullName>
    </submittedName>
</protein>
<keyword evidence="3" id="KW-0676">Redox-active center</keyword>
<evidence type="ECO:0000256" key="1">
    <source>
        <dbReference type="ARBA" id="ARBA00004196"/>
    </source>
</evidence>
<proteinExistence type="predicted"/>
<dbReference type="PROSITE" id="PS51352">
    <property type="entry name" value="THIOREDOXIN_2"/>
    <property type="match status" value="1"/>
</dbReference>
<keyword evidence="7" id="KW-1185">Reference proteome</keyword>
<dbReference type="AlphaFoldDB" id="A0A838XSR5"/>
<keyword evidence="4" id="KW-0812">Transmembrane</keyword>
<dbReference type="Proteomes" id="UP000559404">
    <property type="component" value="Unassembled WGS sequence"/>
</dbReference>
<dbReference type="GO" id="GO:0015036">
    <property type="term" value="F:disulfide oxidoreductase activity"/>
    <property type="evidence" value="ECO:0007669"/>
    <property type="project" value="UniProtKB-ARBA"/>
</dbReference>
<dbReference type="Pfam" id="PF08534">
    <property type="entry name" value="Redoxin"/>
    <property type="match status" value="1"/>
</dbReference>
<organism evidence="6 7">
    <name type="scientific">Stappia taiwanensis</name>
    <dbReference type="NCBI Taxonomy" id="992267"/>
    <lineage>
        <taxon>Bacteria</taxon>
        <taxon>Pseudomonadati</taxon>
        <taxon>Pseudomonadota</taxon>
        <taxon>Alphaproteobacteria</taxon>
        <taxon>Hyphomicrobiales</taxon>
        <taxon>Stappiaceae</taxon>
        <taxon>Stappia</taxon>
    </lineage>
</organism>
<dbReference type="GO" id="GO:0030313">
    <property type="term" value="C:cell envelope"/>
    <property type="evidence" value="ECO:0007669"/>
    <property type="project" value="UniProtKB-SubCell"/>
</dbReference>
<evidence type="ECO:0000256" key="3">
    <source>
        <dbReference type="ARBA" id="ARBA00023284"/>
    </source>
</evidence>
<keyword evidence="2" id="KW-0201">Cytochrome c-type biogenesis</keyword>
<dbReference type="CDD" id="cd02966">
    <property type="entry name" value="TlpA_like_family"/>
    <property type="match status" value="1"/>
</dbReference>
<dbReference type="PANTHER" id="PTHR42852:SF13">
    <property type="entry name" value="PROTEIN DIPZ"/>
    <property type="match status" value="1"/>
</dbReference>
<dbReference type="InterPro" id="IPR017937">
    <property type="entry name" value="Thioredoxin_CS"/>
</dbReference>
<keyword evidence="4" id="KW-1133">Transmembrane helix</keyword>
<comment type="caution">
    <text evidence="6">The sequence shown here is derived from an EMBL/GenBank/DDBJ whole genome shotgun (WGS) entry which is preliminary data.</text>
</comment>
<evidence type="ECO:0000259" key="5">
    <source>
        <dbReference type="PROSITE" id="PS51352"/>
    </source>
</evidence>
<dbReference type="InterPro" id="IPR013740">
    <property type="entry name" value="Redoxin"/>
</dbReference>
<sequence>MTNGPQPRRNRLPVFAALGAAVVVAGMTGVYVMGGADGNREAAASCPAALDLASAIAPLASGEVAAFLPASKPLSVADLSFTDDSGATRTLGDFAGRTVLLNLWATWCAPCRKEMPALGTLQAEMGSDEFEVVAVNVDLGSADKPKAFLADIGVTDLAFYADSSMKIFKDMRSRGRAPGLPATMLIGHDGCEIGTLMGPAEWASDDAKALIRKALEAPGT</sequence>
<dbReference type="PROSITE" id="PS00194">
    <property type="entry name" value="THIOREDOXIN_1"/>
    <property type="match status" value="1"/>
</dbReference>
<gene>
    <name evidence="6" type="ORF">H1W37_07990</name>
</gene>
<evidence type="ECO:0000313" key="6">
    <source>
        <dbReference type="EMBL" id="MBA4611586.1"/>
    </source>
</evidence>
<comment type="subcellular location">
    <subcellularLocation>
        <location evidence="1">Cell envelope</location>
    </subcellularLocation>
</comment>
<reference evidence="6 7" key="1">
    <citation type="submission" date="2020-07" db="EMBL/GenBank/DDBJ databases">
        <authorList>
            <person name="Li M."/>
        </authorList>
    </citation>
    <scope>NUCLEOTIDE SEQUENCE [LARGE SCALE GENOMIC DNA]</scope>
    <source>
        <strain evidence="6 7">DSM 23284</strain>
    </source>
</reference>
<dbReference type="EMBL" id="JACEON010000005">
    <property type="protein sequence ID" value="MBA4611586.1"/>
    <property type="molecule type" value="Genomic_DNA"/>
</dbReference>
<dbReference type="InterPro" id="IPR036249">
    <property type="entry name" value="Thioredoxin-like_sf"/>
</dbReference>
<dbReference type="NCBIfam" id="NF047696">
    <property type="entry name" value="ThlDiSintTplARhiz"/>
    <property type="match status" value="1"/>
</dbReference>
<dbReference type="Gene3D" id="3.40.30.10">
    <property type="entry name" value="Glutaredoxin"/>
    <property type="match status" value="1"/>
</dbReference>
<evidence type="ECO:0000256" key="2">
    <source>
        <dbReference type="ARBA" id="ARBA00022748"/>
    </source>
</evidence>
<dbReference type="PANTHER" id="PTHR42852">
    <property type="entry name" value="THIOL:DISULFIDE INTERCHANGE PROTEIN DSBE"/>
    <property type="match status" value="1"/>
</dbReference>
<accession>A0A838XSR5</accession>
<dbReference type="InterPro" id="IPR013766">
    <property type="entry name" value="Thioredoxin_domain"/>
</dbReference>
<dbReference type="GO" id="GO:0017004">
    <property type="term" value="P:cytochrome complex assembly"/>
    <property type="evidence" value="ECO:0007669"/>
    <property type="project" value="UniProtKB-KW"/>
</dbReference>
<dbReference type="SUPFAM" id="SSF52833">
    <property type="entry name" value="Thioredoxin-like"/>
    <property type="match status" value="1"/>
</dbReference>
<feature type="transmembrane region" description="Helical" evidence="4">
    <location>
        <begin position="12"/>
        <end position="33"/>
    </location>
</feature>
<keyword evidence="4" id="KW-0472">Membrane</keyword>
<name>A0A838XSR5_9HYPH</name>
<evidence type="ECO:0000313" key="7">
    <source>
        <dbReference type="Proteomes" id="UP000559404"/>
    </source>
</evidence>
<dbReference type="InterPro" id="IPR050553">
    <property type="entry name" value="Thioredoxin_ResA/DsbE_sf"/>
</dbReference>
<reference evidence="6 7" key="2">
    <citation type="submission" date="2020-08" db="EMBL/GenBank/DDBJ databases">
        <title>Stappia taiwanensis sp. nov., isolated from a coastal thermal spring.</title>
        <authorList>
            <person name="Kampfer P."/>
        </authorList>
    </citation>
    <scope>NUCLEOTIDE SEQUENCE [LARGE SCALE GENOMIC DNA]</scope>
    <source>
        <strain evidence="6 7">DSM 23284</strain>
    </source>
</reference>